<dbReference type="RefSeq" id="WP_307148814.1">
    <property type="nucleotide sequence ID" value="NZ_JAUSTU010000002.1"/>
</dbReference>
<keyword evidence="3" id="KW-0812">Transmembrane</keyword>
<evidence type="ECO:0000313" key="4">
    <source>
        <dbReference type="EMBL" id="MDQ0154197.1"/>
    </source>
</evidence>
<evidence type="ECO:0000313" key="5">
    <source>
        <dbReference type="Proteomes" id="UP001231362"/>
    </source>
</evidence>
<dbReference type="Pfam" id="PF07963">
    <property type="entry name" value="N_methyl"/>
    <property type="match status" value="1"/>
</dbReference>
<keyword evidence="3" id="KW-1133">Transmembrane helix</keyword>
<protein>
    <submittedName>
        <fullName evidence="4">Prepilin-type N-terminal cleavage/methylation domain-containing protein</fullName>
    </submittedName>
</protein>
<dbReference type="Proteomes" id="UP001231362">
    <property type="component" value="Unassembled WGS sequence"/>
</dbReference>
<dbReference type="InterPro" id="IPR045584">
    <property type="entry name" value="Pilin-like"/>
</dbReference>
<accession>A0ABT9UZS5</accession>
<dbReference type="EMBL" id="JAUSTU010000002">
    <property type="protein sequence ID" value="MDQ0154197.1"/>
    <property type="molecule type" value="Genomic_DNA"/>
</dbReference>
<evidence type="ECO:0000256" key="3">
    <source>
        <dbReference type="SAM" id="Phobius"/>
    </source>
</evidence>
<comment type="subcellular location">
    <subcellularLocation>
        <location evidence="1">Cell surface</location>
    </subcellularLocation>
</comment>
<dbReference type="PROSITE" id="PS00409">
    <property type="entry name" value="PROKAR_NTER_METHYL"/>
    <property type="match status" value="1"/>
</dbReference>
<proteinExistence type="predicted"/>
<comment type="caution">
    <text evidence="4">The sequence shown here is derived from an EMBL/GenBank/DDBJ whole genome shotgun (WGS) entry which is preliminary data.</text>
</comment>
<dbReference type="SUPFAM" id="SSF54523">
    <property type="entry name" value="Pili subunits"/>
    <property type="match status" value="1"/>
</dbReference>
<dbReference type="InterPro" id="IPR012902">
    <property type="entry name" value="N_methyl_site"/>
</dbReference>
<evidence type="ECO:0000256" key="2">
    <source>
        <dbReference type="ARBA" id="ARBA00023287"/>
    </source>
</evidence>
<keyword evidence="3" id="KW-0472">Membrane</keyword>
<feature type="transmembrane region" description="Helical" evidence="3">
    <location>
        <begin position="21"/>
        <end position="41"/>
    </location>
</feature>
<reference evidence="4 5" key="1">
    <citation type="submission" date="2023-07" db="EMBL/GenBank/DDBJ databases">
        <title>Genomic Encyclopedia of Type Strains, Phase IV (KMG-IV): sequencing the most valuable type-strain genomes for metagenomic binning, comparative biology and taxonomic classification.</title>
        <authorList>
            <person name="Goeker M."/>
        </authorList>
    </citation>
    <scope>NUCLEOTIDE SEQUENCE [LARGE SCALE GENOMIC DNA]</scope>
    <source>
        <strain evidence="4 5">DSM 23948</strain>
    </source>
</reference>
<evidence type="ECO:0000256" key="1">
    <source>
        <dbReference type="ARBA" id="ARBA00004241"/>
    </source>
</evidence>
<dbReference type="NCBIfam" id="TIGR02532">
    <property type="entry name" value="IV_pilin_GFxxxE"/>
    <property type="match status" value="1"/>
</dbReference>
<keyword evidence="2" id="KW-0178">Competence</keyword>
<keyword evidence="5" id="KW-1185">Reference proteome</keyword>
<dbReference type="Gene3D" id="3.30.700.10">
    <property type="entry name" value="Glycoprotein, Type 4 Pilin"/>
    <property type="match status" value="1"/>
</dbReference>
<gene>
    <name evidence="4" type="ORF">J2S07_000501</name>
</gene>
<sequence>MNRTKGFKQRFQKSFANSKGLTLVELLAVLAIMGLVAGIAIPSVHSTLAKAKVDICELNATQLEKMYESHLIANDLEHTDQLFVTFMKANLDDSTEDYRYFDGEVQCTIHPKDNTEKEGEVPYL</sequence>
<name>A0ABT9UZS5_9BACL</name>
<organism evidence="4 5">
    <name type="scientific">Anoxybacillus andreesenii</name>
    <dbReference type="NCBI Taxonomy" id="1325932"/>
    <lineage>
        <taxon>Bacteria</taxon>
        <taxon>Bacillati</taxon>
        <taxon>Bacillota</taxon>
        <taxon>Bacilli</taxon>
        <taxon>Bacillales</taxon>
        <taxon>Anoxybacillaceae</taxon>
        <taxon>Anoxybacillus</taxon>
    </lineage>
</organism>